<feature type="domain" description="AprE-like beta-barrel" evidence="9">
    <location>
        <begin position="377"/>
        <end position="467"/>
    </location>
</feature>
<feature type="coiled-coil region" evidence="6">
    <location>
        <begin position="251"/>
        <end position="321"/>
    </location>
</feature>
<dbReference type="AlphaFoldDB" id="A0A951QS97"/>
<evidence type="ECO:0000313" key="10">
    <source>
        <dbReference type="EMBL" id="MBW4669895.1"/>
    </source>
</evidence>
<reference evidence="10" key="1">
    <citation type="submission" date="2021-05" db="EMBL/GenBank/DDBJ databases">
        <authorList>
            <person name="Pietrasiak N."/>
            <person name="Ward R."/>
            <person name="Stajich J.E."/>
            <person name="Kurbessoian T."/>
        </authorList>
    </citation>
    <scope>NUCLEOTIDE SEQUENCE</scope>
    <source>
        <strain evidence="10">GSE-NOS-MK-12-04C</strain>
    </source>
</reference>
<evidence type="ECO:0000259" key="9">
    <source>
        <dbReference type="Pfam" id="PF26002"/>
    </source>
</evidence>
<evidence type="ECO:0000256" key="1">
    <source>
        <dbReference type="ARBA" id="ARBA00004167"/>
    </source>
</evidence>
<dbReference type="InterPro" id="IPR058625">
    <property type="entry name" value="MdtA-like_BSH"/>
</dbReference>
<name>A0A951QS97_9CYAN</name>
<comment type="caution">
    <text evidence="10">The sequence shown here is derived from an EMBL/GenBank/DDBJ whole genome shotgun (WGS) entry which is preliminary data.</text>
</comment>
<dbReference type="Gene3D" id="2.40.50.100">
    <property type="match status" value="1"/>
</dbReference>
<comment type="similarity">
    <text evidence="2">Belongs to the membrane fusion protein (MFP) (TC 8.A.1) family.</text>
</comment>
<dbReference type="Proteomes" id="UP000729701">
    <property type="component" value="Unassembled WGS sequence"/>
</dbReference>
<dbReference type="Pfam" id="PF26002">
    <property type="entry name" value="Beta-barrel_AprE"/>
    <property type="match status" value="1"/>
</dbReference>
<keyword evidence="4 7" id="KW-1133">Transmembrane helix</keyword>
<keyword evidence="6" id="KW-0175">Coiled coil</keyword>
<sequence length="491" mass="55365">MPNSLNKQVMNKPYETDDWSDVTQELLDSLPLVWTRGLLYLLLIFVSIILPWMMLFQVDETGTAKGRLEPQGKTVKLDTIVAGTVSEVLVKEGDTVKAGQSLLVLDSKLVDIDLQQMQEKLNGQLKQLSQLKLLQNQFLLALSTQQQQNQAQELEKQTQIDQAQQNIQTLINSSSFQKEEKLAQLNQVQQTLTQSENASQSSQKSLASAQREVERYQQALNEGIVAQINVVEKKDLAQERQKLYEKSKFDIEQARLRIVEEKNSYQRTIRQGNADIKQAQLRLKEQQRSYQSLTNSGKLAILKSQEQLKNIEREITATNTEIAQNKTHIDSLRLQLEQRVLKAPINGMVFQLPMQRPGGVVQSGTMVAEIAPANSPLIIRANMSTNQSSSLQKGLPVKVKFDAYPFQDYGVVEGKLSQISPTTTEVNTPNGKVEAYKLEVILNQNCISTHNKCIPLRPGDTASAEVIVRQRRIIDFILDPFKQLQNGGFKL</sequence>
<dbReference type="GO" id="GO:0016020">
    <property type="term" value="C:membrane"/>
    <property type="evidence" value="ECO:0007669"/>
    <property type="project" value="UniProtKB-SubCell"/>
</dbReference>
<evidence type="ECO:0000259" key="8">
    <source>
        <dbReference type="Pfam" id="PF25917"/>
    </source>
</evidence>
<evidence type="ECO:0000256" key="4">
    <source>
        <dbReference type="ARBA" id="ARBA00022989"/>
    </source>
</evidence>
<evidence type="ECO:0000256" key="2">
    <source>
        <dbReference type="ARBA" id="ARBA00009477"/>
    </source>
</evidence>
<dbReference type="PANTHER" id="PTHR30386">
    <property type="entry name" value="MEMBRANE FUSION SUBUNIT OF EMRAB-TOLC MULTIDRUG EFFLUX PUMP"/>
    <property type="match status" value="1"/>
</dbReference>
<dbReference type="InterPro" id="IPR050739">
    <property type="entry name" value="MFP"/>
</dbReference>
<evidence type="ECO:0000256" key="3">
    <source>
        <dbReference type="ARBA" id="ARBA00022692"/>
    </source>
</evidence>
<gene>
    <name evidence="10" type="ORF">KME60_21395</name>
</gene>
<keyword evidence="5 7" id="KW-0472">Membrane</keyword>
<keyword evidence="3 7" id="KW-0812">Transmembrane</keyword>
<feature type="domain" description="Multidrug resistance protein MdtA-like barrel-sandwich hybrid" evidence="8">
    <location>
        <begin position="74"/>
        <end position="366"/>
    </location>
</feature>
<evidence type="ECO:0000256" key="7">
    <source>
        <dbReference type="SAM" id="Phobius"/>
    </source>
</evidence>
<dbReference type="PANTHER" id="PTHR30386:SF26">
    <property type="entry name" value="TRANSPORT PROTEIN COMB"/>
    <property type="match status" value="1"/>
</dbReference>
<organism evidence="10 11">
    <name type="scientific">Cyanomargarita calcarea GSE-NOS-MK-12-04C</name>
    <dbReference type="NCBI Taxonomy" id="2839659"/>
    <lineage>
        <taxon>Bacteria</taxon>
        <taxon>Bacillati</taxon>
        <taxon>Cyanobacteriota</taxon>
        <taxon>Cyanophyceae</taxon>
        <taxon>Nostocales</taxon>
        <taxon>Cyanomargaritaceae</taxon>
        <taxon>Cyanomargarita</taxon>
    </lineage>
</organism>
<comment type="subcellular location">
    <subcellularLocation>
        <location evidence="1">Membrane</location>
        <topology evidence="1">Single-pass membrane protein</topology>
    </subcellularLocation>
</comment>
<dbReference type="InterPro" id="IPR058982">
    <property type="entry name" value="Beta-barrel_AprE"/>
</dbReference>
<feature type="transmembrane region" description="Helical" evidence="7">
    <location>
        <begin position="37"/>
        <end position="58"/>
    </location>
</feature>
<evidence type="ECO:0000313" key="11">
    <source>
        <dbReference type="Proteomes" id="UP000729701"/>
    </source>
</evidence>
<dbReference type="SUPFAM" id="SSF111369">
    <property type="entry name" value="HlyD-like secretion proteins"/>
    <property type="match status" value="1"/>
</dbReference>
<evidence type="ECO:0000256" key="5">
    <source>
        <dbReference type="ARBA" id="ARBA00023136"/>
    </source>
</evidence>
<dbReference type="PRINTS" id="PR01490">
    <property type="entry name" value="RTXTOXIND"/>
</dbReference>
<accession>A0A951QS97</accession>
<evidence type="ECO:0000256" key="6">
    <source>
        <dbReference type="SAM" id="Coils"/>
    </source>
</evidence>
<proteinExistence type="inferred from homology"/>
<dbReference type="EMBL" id="JAHHGZ010000025">
    <property type="protein sequence ID" value="MBW4669895.1"/>
    <property type="molecule type" value="Genomic_DNA"/>
</dbReference>
<feature type="coiled-coil region" evidence="6">
    <location>
        <begin position="160"/>
        <end position="219"/>
    </location>
</feature>
<dbReference type="Pfam" id="PF25917">
    <property type="entry name" value="BSH_RND"/>
    <property type="match status" value="1"/>
</dbReference>
<reference evidence="10" key="2">
    <citation type="journal article" date="2022" name="Microbiol. Resour. Announc.">
        <title>Metagenome Sequencing to Explore Phylogenomics of Terrestrial Cyanobacteria.</title>
        <authorList>
            <person name="Ward R.D."/>
            <person name="Stajich J.E."/>
            <person name="Johansen J.R."/>
            <person name="Huntemann M."/>
            <person name="Clum A."/>
            <person name="Foster B."/>
            <person name="Foster B."/>
            <person name="Roux S."/>
            <person name="Palaniappan K."/>
            <person name="Varghese N."/>
            <person name="Mukherjee S."/>
            <person name="Reddy T.B.K."/>
            <person name="Daum C."/>
            <person name="Copeland A."/>
            <person name="Chen I.A."/>
            <person name="Ivanova N.N."/>
            <person name="Kyrpides N.C."/>
            <person name="Shapiro N."/>
            <person name="Eloe-Fadrosh E.A."/>
            <person name="Pietrasiak N."/>
        </authorList>
    </citation>
    <scope>NUCLEOTIDE SEQUENCE</scope>
    <source>
        <strain evidence="10">GSE-NOS-MK-12-04C</strain>
    </source>
</reference>
<dbReference type="Gene3D" id="2.40.30.170">
    <property type="match status" value="1"/>
</dbReference>
<protein>
    <submittedName>
        <fullName evidence="10">HlyD family secretion protein</fullName>
    </submittedName>
</protein>